<evidence type="ECO:0000313" key="2">
    <source>
        <dbReference type="EMBL" id="UWZ58265.1"/>
    </source>
</evidence>
<dbReference type="RefSeq" id="WP_156089798.1">
    <property type="nucleotide sequence ID" value="NZ_CP073767.1"/>
</dbReference>
<feature type="transmembrane region" description="Helical" evidence="1">
    <location>
        <begin position="33"/>
        <end position="49"/>
    </location>
</feature>
<keyword evidence="3" id="KW-1185">Reference proteome</keyword>
<keyword evidence="1" id="KW-1133">Transmembrane helix</keyword>
<feature type="transmembrane region" description="Helical" evidence="1">
    <location>
        <begin position="7"/>
        <end position="27"/>
    </location>
</feature>
<feature type="transmembrane region" description="Helical" evidence="1">
    <location>
        <begin position="88"/>
        <end position="107"/>
    </location>
</feature>
<feature type="transmembrane region" description="Helical" evidence="1">
    <location>
        <begin position="54"/>
        <end position="73"/>
    </location>
</feature>
<organism evidence="2 3">
    <name type="scientific">Dactylosporangium aurantiacum</name>
    <dbReference type="NCBI Taxonomy" id="35754"/>
    <lineage>
        <taxon>Bacteria</taxon>
        <taxon>Bacillati</taxon>
        <taxon>Actinomycetota</taxon>
        <taxon>Actinomycetes</taxon>
        <taxon>Micromonosporales</taxon>
        <taxon>Micromonosporaceae</taxon>
        <taxon>Dactylosporangium</taxon>
    </lineage>
</organism>
<feature type="transmembrane region" description="Helical" evidence="1">
    <location>
        <begin position="114"/>
        <end position="137"/>
    </location>
</feature>
<proteinExistence type="predicted"/>
<sequence>MRWRVSVAGAGFVVVLVLVEVLFGVGGPSERCATVLAAVAPLGCAVILAQRPRVAVAAVAVLAVGLLALGVWVRPPEGALFPPPQDWLVPYYGFALLVVLVLLGMLLSGWQRLVVVPVAAVGVTTLFCSAQMTFFVVPLNPSGGRPSSEVREADFLPLPDELAVHEFKPDCSGAHTPCTRFYEVWSRHGASAAQVMDRAAAALRDRDWPMTASGDVYEGCRPVRGVFTWERQCLSLYATDRFIQPRRTSHPGAIVLWASTG</sequence>
<protein>
    <submittedName>
        <fullName evidence="2">Uncharacterized protein</fullName>
    </submittedName>
</protein>
<dbReference type="EMBL" id="CP073767">
    <property type="protein sequence ID" value="UWZ58265.1"/>
    <property type="molecule type" value="Genomic_DNA"/>
</dbReference>
<evidence type="ECO:0000256" key="1">
    <source>
        <dbReference type="SAM" id="Phobius"/>
    </source>
</evidence>
<accession>A0A9Q9IQS4</accession>
<dbReference type="KEGG" id="daur:Daura_20085"/>
<dbReference type="AlphaFoldDB" id="A0A9Q9IQS4"/>
<keyword evidence="1" id="KW-0472">Membrane</keyword>
<reference evidence="2" key="1">
    <citation type="submission" date="2021-04" db="EMBL/GenBank/DDBJ databases">
        <title>Dactylosporangium aurantiacum NRRL B-8018 full assembly.</title>
        <authorList>
            <person name="Hartkoorn R.C."/>
            <person name="Beaudoing E."/>
            <person name="Hot D."/>
        </authorList>
    </citation>
    <scope>NUCLEOTIDE SEQUENCE</scope>
    <source>
        <strain evidence="2">NRRL B-8018</strain>
    </source>
</reference>
<evidence type="ECO:0000313" key="3">
    <source>
        <dbReference type="Proteomes" id="UP001058003"/>
    </source>
</evidence>
<dbReference type="Proteomes" id="UP001058003">
    <property type="component" value="Chromosome"/>
</dbReference>
<name>A0A9Q9IQS4_9ACTN</name>
<gene>
    <name evidence="2" type="ORF">Daura_20085</name>
</gene>
<keyword evidence="1" id="KW-0812">Transmembrane</keyword>